<keyword evidence="7" id="KW-1185">Reference proteome</keyword>
<protein>
    <recommendedName>
        <fullName evidence="5">Metallo-beta-lactamase domain-containing protein</fullName>
    </recommendedName>
</protein>
<dbReference type="SUPFAM" id="SSF56281">
    <property type="entry name" value="Metallo-hydrolase/oxidoreductase"/>
    <property type="match status" value="1"/>
</dbReference>
<reference evidence="7" key="1">
    <citation type="submission" date="2016-05" db="EMBL/GenBank/DDBJ databases">
        <authorList>
            <person name="Liu B."/>
            <person name="Wang J."/>
            <person name="Zhu Y."/>
            <person name="Liu G."/>
            <person name="Chen Q."/>
            <person name="Chen Z."/>
            <person name="Lan J."/>
            <person name="Che J."/>
            <person name="Ge C."/>
            <person name="Shi H."/>
            <person name="Pan Z."/>
            <person name="Liu X."/>
        </authorList>
    </citation>
    <scope>NUCLEOTIDE SEQUENCE [LARGE SCALE GENOMIC DNA]</scope>
    <source>
        <strain evidence="7">FJAT-27215</strain>
    </source>
</reference>
<comment type="cofactor">
    <cofactor evidence="1">
        <name>Zn(2+)</name>
        <dbReference type="ChEBI" id="CHEBI:29105"/>
    </cofactor>
</comment>
<feature type="domain" description="Metallo-beta-lactamase" evidence="5">
    <location>
        <begin position="12"/>
        <end position="191"/>
    </location>
</feature>
<dbReference type="SMART" id="SM00849">
    <property type="entry name" value="Lactamase_B"/>
    <property type="match status" value="1"/>
</dbReference>
<evidence type="ECO:0000313" key="6">
    <source>
        <dbReference type="EMBL" id="OCA92554.1"/>
    </source>
</evidence>
<gene>
    <name evidence="6" type="ORF">A8F95_02315</name>
</gene>
<keyword evidence="2" id="KW-0479">Metal-binding</keyword>
<name>A0A1B9B8X0_9BACI</name>
<evidence type="ECO:0000256" key="3">
    <source>
        <dbReference type="ARBA" id="ARBA00022801"/>
    </source>
</evidence>
<dbReference type="AlphaFoldDB" id="A0A1B9B8X0"/>
<evidence type="ECO:0000256" key="2">
    <source>
        <dbReference type="ARBA" id="ARBA00022723"/>
    </source>
</evidence>
<sequence>MNWTQLPLGPLQTNCYILSNEKGECIVFDPGAEGEKLVSWLNENHLRPLAILLTHAHFDHIGAVEQVREAFDIPVYIHKEEAEWLTNPALNGSARFQLGEISGQPADHLLGNEDSLTIGSFSLRLFHTPGHSPGSISYFFEEGNAVFAGDTLFMGSIGRTDLPGGNHEQLIRSIHDHLLTLPEEVIVLPGHGPATMIGDEMERNPFLNGF</sequence>
<dbReference type="Proteomes" id="UP000092578">
    <property type="component" value="Unassembled WGS sequence"/>
</dbReference>
<dbReference type="InterPro" id="IPR001279">
    <property type="entry name" value="Metallo-B-lactamas"/>
</dbReference>
<dbReference type="CDD" id="cd06262">
    <property type="entry name" value="metallo-hydrolase-like_MBL-fold"/>
    <property type="match status" value="1"/>
</dbReference>
<dbReference type="GO" id="GO:0046872">
    <property type="term" value="F:metal ion binding"/>
    <property type="evidence" value="ECO:0007669"/>
    <property type="project" value="UniProtKB-KW"/>
</dbReference>
<proteinExistence type="predicted"/>
<dbReference type="InterPro" id="IPR036866">
    <property type="entry name" value="RibonucZ/Hydroxyglut_hydro"/>
</dbReference>
<evidence type="ECO:0000313" key="7">
    <source>
        <dbReference type="Proteomes" id="UP000092578"/>
    </source>
</evidence>
<dbReference type="RefSeq" id="WP_065409042.1">
    <property type="nucleotide sequence ID" value="NZ_MAYT01000001.1"/>
</dbReference>
<keyword evidence="4" id="KW-0862">Zinc</keyword>
<comment type="caution">
    <text evidence="6">The sequence shown here is derived from an EMBL/GenBank/DDBJ whole genome shotgun (WGS) entry which is preliminary data.</text>
</comment>
<dbReference type="PANTHER" id="PTHR46233:SF3">
    <property type="entry name" value="HYDROXYACYLGLUTATHIONE HYDROLASE GLOC"/>
    <property type="match status" value="1"/>
</dbReference>
<dbReference type="GO" id="GO:0016787">
    <property type="term" value="F:hydrolase activity"/>
    <property type="evidence" value="ECO:0007669"/>
    <property type="project" value="UniProtKB-KW"/>
</dbReference>
<dbReference type="PANTHER" id="PTHR46233">
    <property type="entry name" value="HYDROXYACYLGLUTATHIONE HYDROLASE GLOC"/>
    <property type="match status" value="1"/>
</dbReference>
<dbReference type="Pfam" id="PF00753">
    <property type="entry name" value="Lactamase_B"/>
    <property type="match status" value="1"/>
</dbReference>
<accession>A0A1B9B8X0</accession>
<dbReference type="Gene3D" id="3.60.15.10">
    <property type="entry name" value="Ribonuclease Z/Hydroxyacylglutathione hydrolase-like"/>
    <property type="match status" value="1"/>
</dbReference>
<organism evidence="6 7">
    <name type="scientific">Pseudobacillus wudalianchiensis</name>
    <dbReference type="NCBI Taxonomy" id="1743143"/>
    <lineage>
        <taxon>Bacteria</taxon>
        <taxon>Bacillati</taxon>
        <taxon>Bacillota</taxon>
        <taxon>Bacilli</taxon>
        <taxon>Bacillales</taxon>
        <taxon>Bacillaceae</taxon>
        <taxon>Pseudobacillus</taxon>
    </lineage>
</organism>
<evidence type="ECO:0000259" key="5">
    <source>
        <dbReference type="SMART" id="SM00849"/>
    </source>
</evidence>
<keyword evidence="3" id="KW-0378">Hydrolase</keyword>
<dbReference type="InterPro" id="IPR051453">
    <property type="entry name" value="MBL_Glyoxalase_II"/>
</dbReference>
<evidence type="ECO:0000256" key="1">
    <source>
        <dbReference type="ARBA" id="ARBA00001947"/>
    </source>
</evidence>
<evidence type="ECO:0000256" key="4">
    <source>
        <dbReference type="ARBA" id="ARBA00022833"/>
    </source>
</evidence>
<dbReference type="EMBL" id="MAYT01000001">
    <property type="protein sequence ID" value="OCA92554.1"/>
    <property type="molecule type" value="Genomic_DNA"/>
</dbReference>